<dbReference type="NCBIfam" id="TIGR00487">
    <property type="entry name" value="IF-2"/>
    <property type="match status" value="1"/>
</dbReference>
<dbReference type="Pfam" id="PF00009">
    <property type="entry name" value="GTP_EFTU"/>
    <property type="match status" value="1"/>
</dbReference>
<dbReference type="GO" id="GO:0005829">
    <property type="term" value="C:cytosol"/>
    <property type="evidence" value="ECO:0007669"/>
    <property type="project" value="TreeGrafter"/>
</dbReference>
<dbReference type="SUPFAM" id="SSF52540">
    <property type="entry name" value="P-loop containing nucleoside triphosphate hydrolases"/>
    <property type="match status" value="1"/>
</dbReference>
<keyword evidence="6 10" id="KW-0547">Nucleotide-binding</keyword>
<dbReference type="PROSITE" id="PS51722">
    <property type="entry name" value="G_TR_2"/>
    <property type="match status" value="1"/>
</dbReference>
<dbReference type="RefSeq" id="WP_184311055.1">
    <property type="nucleotide sequence ID" value="NZ_JACHEN010000015.1"/>
</dbReference>
<evidence type="ECO:0000256" key="9">
    <source>
        <dbReference type="ARBA" id="ARBA00025162"/>
    </source>
</evidence>
<feature type="region of interest" description="G-domain" evidence="10">
    <location>
        <begin position="179"/>
        <end position="327"/>
    </location>
</feature>
<dbReference type="PANTHER" id="PTHR43381:SF5">
    <property type="entry name" value="TR-TYPE G DOMAIN-CONTAINING PROTEIN"/>
    <property type="match status" value="1"/>
</dbReference>
<feature type="binding site" evidence="10">
    <location>
        <begin position="231"/>
        <end position="235"/>
    </location>
    <ligand>
        <name>GTP</name>
        <dbReference type="ChEBI" id="CHEBI:37565"/>
    </ligand>
</feature>
<comment type="subcellular location">
    <subcellularLocation>
        <location evidence="1 10 12">Cytoplasm</location>
    </subcellularLocation>
</comment>
<dbReference type="GO" id="GO:0005525">
    <property type="term" value="F:GTP binding"/>
    <property type="evidence" value="ECO:0007669"/>
    <property type="project" value="UniProtKB-KW"/>
</dbReference>
<evidence type="ECO:0000256" key="7">
    <source>
        <dbReference type="ARBA" id="ARBA00022917"/>
    </source>
</evidence>
<keyword evidence="8 10" id="KW-0342">GTP-binding</keyword>
<dbReference type="InterPro" id="IPR000178">
    <property type="entry name" value="TF_IF2_bacterial-like"/>
</dbReference>
<dbReference type="EMBL" id="JACHEN010000015">
    <property type="protein sequence ID" value="MBB6216522.1"/>
    <property type="molecule type" value="Genomic_DNA"/>
</dbReference>
<proteinExistence type="inferred from homology"/>
<evidence type="ECO:0000256" key="4">
    <source>
        <dbReference type="ARBA" id="ARBA00022490"/>
    </source>
</evidence>
<evidence type="ECO:0000256" key="12">
    <source>
        <dbReference type="RuleBase" id="RU000645"/>
    </source>
</evidence>
<feature type="domain" description="Tr-type G" evidence="13">
    <location>
        <begin position="176"/>
        <end position="345"/>
    </location>
</feature>
<dbReference type="FunFam" id="3.40.50.300:FF:000019">
    <property type="entry name" value="Translation initiation factor IF-2"/>
    <property type="match status" value="1"/>
</dbReference>
<feature type="binding site" evidence="10">
    <location>
        <begin position="185"/>
        <end position="192"/>
    </location>
    <ligand>
        <name>GTP</name>
        <dbReference type="ChEBI" id="CHEBI:37565"/>
    </ligand>
</feature>
<dbReference type="FunFam" id="2.40.30.10:FF:000008">
    <property type="entry name" value="Translation initiation factor IF-2"/>
    <property type="match status" value="1"/>
</dbReference>
<dbReference type="FunFam" id="2.40.30.10:FF:000007">
    <property type="entry name" value="Translation initiation factor IF-2"/>
    <property type="match status" value="1"/>
</dbReference>
<keyword evidence="7 10" id="KW-0648">Protein biosynthesis</keyword>
<dbReference type="InterPro" id="IPR009000">
    <property type="entry name" value="Transl_B-barrel_sf"/>
</dbReference>
<dbReference type="Gene3D" id="3.40.50.10050">
    <property type="entry name" value="Translation initiation factor IF- 2, domain 3"/>
    <property type="match status" value="1"/>
</dbReference>
<dbReference type="InterPro" id="IPR053905">
    <property type="entry name" value="EF-G-like_DII"/>
</dbReference>
<dbReference type="HAMAP" id="MF_00100_B">
    <property type="entry name" value="IF_2_B"/>
    <property type="match status" value="1"/>
</dbReference>
<comment type="caution">
    <text evidence="14">The sequence shown here is derived from an EMBL/GenBank/DDBJ whole genome shotgun (WGS) entry which is preliminary data.</text>
</comment>
<reference evidence="14 15" key="1">
    <citation type="submission" date="2020-08" db="EMBL/GenBank/DDBJ databases">
        <title>Genomic Encyclopedia of Type Strains, Phase IV (KMG-IV): sequencing the most valuable type-strain genomes for metagenomic binning, comparative biology and taxonomic classification.</title>
        <authorList>
            <person name="Goeker M."/>
        </authorList>
    </citation>
    <scope>NUCLEOTIDE SEQUENCE [LARGE SCALE GENOMIC DNA]</scope>
    <source>
        <strain evidence="14 15">DSM 103526</strain>
    </source>
</reference>
<dbReference type="GO" id="GO:0003743">
    <property type="term" value="F:translation initiation factor activity"/>
    <property type="evidence" value="ECO:0007669"/>
    <property type="project" value="UniProtKB-UniRule"/>
</dbReference>
<dbReference type="FunFam" id="3.40.50.10050:FF:000001">
    <property type="entry name" value="Translation initiation factor IF-2"/>
    <property type="match status" value="1"/>
</dbReference>
<dbReference type="InterPro" id="IPR004161">
    <property type="entry name" value="EFTu-like_2"/>
</dbReference>
<dbReference type="PROSITE" id="PS01176">
    <property type="entry name" value="IF2"/>
    <property type="match status" value="1"/>
</dbReference>
<dbReference type="AlphaFoldDB" id="A0A841L037"/>
<dbReference type="InterPro" id="IPR000795">
    <property type="entry name" value="T_Tr_GTP-bd_dom"/>
</dbReference>
<sequence>MSKLRVYQLAKELGISSKEVIEKLSEFGVEVANHMSALEEDEANIIIELYGVDDKKAKKPNNKMNHKQDNEPVVEKQKETIQKVEEKKHVEDHKLILIPEKVTVKDLAEKIGKNVSEVMGKLIALGVFATINQEIDFDTAELISTDFGIAIEKEEVKEEIEIGLEQEEDRPEDLKARPPVITVMGHVDHGKTSLLDAIRNTNVTSREAGGITQHIGASEVEVHGNKIVFLDTPGHEAFTSMRARGASITDIAILVVAADDGVMPQTKEAINHAKAANVPIIVAMNKIDKPGINSDRVKQELSDHGILIEEWGGETILVPVSAKTGEGIETLLEMILLAAEMLELKANPKRYATGTVIEAKLDKGRGPVATILIQNGTLKVGDSVVAGSSYGRIRAMINDKGKQIKKAGPSTPVEILGLSDAPEAGDLFHAVKEDKIARQIVEKRKAKDREENLNATAKVTLEDLFKHIQEGSVKELNIIVKADVQGSVEAVKQSLVKLSNEEVKVKVIHGGVGTITESDIKLASASNAIIIGFNVRPSTAVENLAERENIDLRTYRIIYEAIADVEAAMKGMLDPVYKEVVLGKTEIRATFKVPGIGTIGGAYVLDGKITRNAKIRLIRDGIVIHEGEISSLKRFKDDAKEVAAGYECGVGIANYNDLKEGDIVEAFIIEEVKRV</sequence>
<dbReference type="InterPro" id="IPR006847">
    <property type="entry name" value="IF2_N"/>
</dbReference>
<dbReference type="SUPFAM" id="SSF50447">
    <property type="entry name" value="Translation proteins"/>
    <property type="match status" value="2"/>
</dbReference>
<dbReference type="GO" id="GO:0003924">
    <property type="term" value="F:GTPase activity"/>
    <property type="evidence" value="ECO:0007669"/>
    <property type="project" value="UniProtKB-UniRule"/>
</dbReference>
<evidence type="ECO:0000313" key="14">
    <source>
        <dbReference type="EMBL" id="MBB6216522.1"/>
    </source>
</evidence>
<dbReference type="InterPro" id="IPR005225">
    <property type="entry name" value="Small_GTP-bd"/>
</dbReference>
<dbReference type="Pfam" id="PF03144">
    <property type="entry name" value="GTP_EFTU_D2"/>
    <property type="match status" value="1"/>
</dbReference>
<dbReference type="CDD" id="cd03702">
    <property type="entry name" value="IF2_mtIF2_II"/>
    <property type="match status" value="1"/>
</dbReference>
<dbReference type="InterPro" id="IPR023115">
    <property type="entry name" value="TIF_IF2_dom3"/>
</dbReference>
<dbReference type="Gene3D" id="2.40.30.10">
    <property type="entry name" value="Translation factors"/>
    <property type="match status" value="2"/>
</dbReference>
<evidence type="ECO:0000313" key="15">
    <source>
        <dbReference type="Proteomes" id="UP000579281"/>
    </source>
</evidence>
<dbReference type="Pfam" id="PF04760">
    <property type="entry name" value="IF2_N"/>
    <property type="match status" value="2"/>
</dbReference>
<keyword evidence="4 10" id="KW-0963">Cytoplasm</keyword>
<evidence type="ECO:0000256" key="8">
    <source>
        <dbReference type="ARBA" id="ARBA00023134"/>
    </source>
</evidence>
<keyword evidence="5 10" id="KW-0396">Initiation factor</keyword>
<feature type="binding site" evidence="10">
    <location>
        <begin position="285"/>
        <end position="288"/>
    </location>
    <ligand>
        <name>GTP</name>
        <dbReference type="ChEBI" id="CHEBI:37565"/>
    </ligand>
</feature>
<dbReference type="InterPro" id="IPR044145">
    <property type="entry name" value="IF2_II"/>
</dbReference>
<accession>A0A841L037</accession>
<evidence type="ECO:0000256" key="10">
    <source>
        <dbReference type="HAMAP-Rule" id="MF_00100"/>
    </source>
</evidence>
<dbReference type="InterPro" id="IPR027417">
    <property type="entry name" value="P-loop_NTPase"/>
</dbReference>
<keyword evidence="15" id="KW-1185">Reference proteome</keyword>
<comment type="similarity">
    <text evidence="2 10 11">Belongs to the TRAFAC class translation factor GTPase superfamily. Classic translation factor GTPase family. IF-2 subfamily.</text>
</comment>
<evidence type="ECO:0000256" key="3">
    <source>
        <dbReference type="ARBA" id="ARBA00020675"/>
    </source>
</evidence>
<dbReference type="PANTHER" id="PTHR43381">
    <property type="entry name" value="TRANSLATION INITIATION FACTOR IF-2-RELATED"/>
    <property type="match status" value="1"/>
</dbReference>
<evidence type="ECO:0000256" key="11">
    <source>
        <dbReference type="RuleBase" id="RU000644"/>
    </source>
</evidence>
<gene>
    <name evidence="10" type="primary">infB</name>
    <name evidence="14" type="ORF">HNQ80_002624</name>
</gene>
<dbReference type="Gene3D" id="1.10.10.2480">
    <property type="match status" value="1"/>
</dbReference>
<dbReference type="Pfam" id="PF11987">
    <property type="entry name" value="IF-2"/>
    <property type="match status" value="1"/>
</dbReference>
<comment type="function">
    <text evidence="9 10 11">One of the essential components for the initiation of protein synthesis. Protects formylmethionyl-tRNA from spontaneous hydrolysis and promotes its binding to the 30S ribosomal subunits. Also involved in the hydrolysis of GTP during the formation of the 70S ribosomal complex.</text>
</comment>
<evidence type="ECO:0000256" key="1">
    <source>
        <dbReference type="ARBA" id="ARBA00004496"/>
    </source>
</evidence>
<dbReference type="SUPFAM" id="SSF52156">
    <property type="entry name" value="Initiation factor IF2/eIF5b, domain 3"/>
    <property type="match status" value="1"/>
</dbReference>
<dbReference type="InterPro" id="IPR015760">
    <property type="entry name" value="TIF_IF2"/>
</dbReference>
<dbReference type="CDD" id="cd01887">
    <property type="entry name" value="IF2_eIF5B"/>
    <property type="match status" value="1"/>
</dbReference>
<dbReference type="NCBIfam" id="TIGR00231">
    <property type="entry name" value="small_GTP"/>
    <property type="match status" value="1"/>
</dbReference>
<evidence type="ECO:0000256" key="5">
    <source>
        <dbReference type="ARBA" id="ARBA00022540"/>
    </source>
</evidence>
<evidence type="ECO:0000256" key="6">
    <source>
        <dbReference type="ARBA" id="ARBA00022741"/>
    </source>
</evidence>
<organism evidence="14 15">
    <name type="scientific">Anaerosolibacter carboniphilus</name>
    <dbReference type="NCBI Taxonomy" id="1417629"/>
    <lineage>
        <taxon>Bacteria</taxon>
        <taxon>Bacillati</taxon>
        <taxon>Bacillota</taxon>
        <taxon>Clostridia</taxon>
        <taxon>Peptostreptococcales</taxon>
        <taxon>Thermotaleaceae</taxon>
        <taxon>Anaerosolibacter</taxon>
    </lineage>
</organism>
<dbReference type="Gene3D" id="3.40.50.300">
    <property type="entry name" value="P-loop containing nucleotide triphosphate hydrolases"/>
    <property type="match status" value="1"/>
</dbReference>
<name>A0A841L037_9FIRM</name>
<dbReference type="CDD" id="cd03692">
    <property type="entry name" value="mtIF2_IVc"/>
    <property type="match status" value="1"/>
</dbReference>
<dbReference type="InterPro" id="IPR036925">
    <property type="entry name" value="TIF_IF2_dom3_sf"/>
</dbReference>
<dbReference type="Pfam" id="PF22042">
    <property type="entry name" value="EF-G_D2"/>
    <property type="match status" value="1"/>
</dbReference>
<evidence type="ECO:0000256" key="2">
    <source>
        <dbReference type="ARBA" id="ARBA00007733"/>
    </source>
</evidence>
<dbReference type="Proteomes" id="UP000579281">
    <property type="component" value="Unassembled WGS sequence"/>
</dbReference>
<protein>
    <recommendedName>
        <fullName evidence="3 10">Translation initiation factor IF-2</fullName>
    </recommendedName>
</protein>
<evidence type="ECO:0000259" key="13">
    <source>
        <dbReference type="PROSITE" id="PS51722"/>
    </source>
</evidence>